<comment type="caution">
    <text evidence="1">The sequence shown here is derived from an EMBL/GenBank/DDBJ whole genome shotgun (WGS) entry which is preliminary data.</text>
</comment>
<dbReference type="Proteomes" id="UP001362999">
    <property type="component" value="Unassembled WGS sequence"/>
</dbReference>
<protein>
    <submittedName>
        <fullName evidence="1">Uncharacterized protein</fullName>
    </submittedName>
</protein>
<reference evidence="1 2" key="1">
    <citation type="journal article" date="2024" name="J Genomics">
        <title>Draft genome sequencing and assembly of Favolaschia claudopus CIRM-BRFM 2984 isolated from oak limbs.</title>
        <authorList>
            <person name="Navarro D."/>
            <person name="Drula E."/>
            <person name="Chaduli D."/>
            <person name="Cazenave R."/>
            <person name="Ahrendt S."/>
            <person name="Wang J."/>
            <person name="Lipzen A."/>
            <person name="Daum C."/>
            <person name="Barry K."/>
            <person name="Grigoriev I.V."/>
            <person name="Favel A."/>
            <person name="Rosso M.N."/>
            <person name="Martin F."/>
        </authorList>
    </citation>
    <scope>NUCLEOTIDE SEQUENCE [LARGE SCALE GENOMIC DNA]</scope>
    <source>
        <strain evidence="1 2">CIRM-BRFM 2984</strain>
    </source>
</reference>
<dbReference type="EMBL" id="JAWWNJ010000186">
    <property type="protein sequence ID" value="KAK6974277.1"/>
    <property type="molecule type" value="Genomic_DNA"/>
</dbReference>
<proteinExistence type="predicted"/>
<sequence>MLERARMKGAVAWRRCALAHHGILLTIRKDASNVQIQDIPIEDVIHERRGTYLTTFLKSSTVNTLGTTYRGAFPVEEARRRSVTPPPLDVADISAPVSVTLSGENDGSWMDIPNLAFKRVDVHIHNISAHMKTLTKKALNAEGKFGHLLLTDSSMNSSVLTVHGVGPTHAKITVPKICIRPRRASDDALR</sequence>
<gene>
    <name evidence="1" type="ORF">R3P38DRAFT_3133804</name>
</gene>
<dbReference type="AlphaFoldDB" id="A0AAV9Z7D9"/>
<organism evidence="1 2">
    <name type="scientific">Favolaschia claudopus</name>
    <dbReference type="NCBI Taxonomy" id="2862362"/>
    <lineage>
        <taxon>Eukaryota</taxon>
        <taxon>Fungi</taxon>
        <taxon>Dikarya</taxon>
        <taxon>Basidiomycota</taxon>
        <taxon>Agaricomycotina</taxon>
        <taxon>Agaricomycetes</taxon>
        <taxon>Agaricomycetidae</taxon>
        <taxon>Agaricales</taxon>
        <taxon>Marasmiineae</taxon>
        <taxon>Mycenaceae</taxon>
        <taxon>Favolaschia</taxon>
    </lineage>
</organism>
<evidence type="ECO:0000313" key="1">
    <source>
        <dbReference type="EMBL" id="KAK6974277.1"/>
    </source>
</evidence>
<name>A0AAV9Z7D9_9AGAR</name>
<keyword evidence="2" id="KW-1185">Reference proteome</keyword>
<evidence type="ECO:0000313" key="2">
    <source>
        <dbReference type="Proteomes" id="UP001362999"/>
    </source>
</evidence>
<accession>A0AAV9Z7D9</accession>